<accession>A0A0C9V575</accession>
<gene>
    <name evidence="1" type="ORF">M422DRAFT_265536</name>
</gene>
<dbReference type="HOGENOM" id="CLU_1723489_0_0_1"/>
<proteinExistence type="predicted"/>
<sequence>MQPPQTRPAQILDRGLESAKAIGKNNQSKIDLPSKIDSEEYQELNARLEEGHVDGDGEYLEDDSLDNEDIEEIDEGPRKMYSEAWRMDMKRRFDAMLAETDTPIGLHPKAVRSLDPTFDDIYKAGGHYLSYRGRRKRQRTWKDHNELTMYLD</sequence>
<dbReference type="Proteomes" id="UP000054279">
    <property type="component" value="Unassembled WGS sequence"/>
</dbReference>
<reference evidence="1 2" key="1">
    <citation type="submission" date="2014-06" db="EMBL/GenBank/DDBJ databases">
        <title>Evolutionary Origins and Diversification of the Mycorrhizal Mutualists.</title>
        <authorList>
            <consortium name="DOE Joint Genome Institute"/>
            <consortium name="Mycorrhizal Genomics Consortium"/>
            <person name="Kohler A."/>
            <person name="Kuo A."/>
            <person name="Nagy L.G."/>
            <person name="Floudas D."/>
            <person name="Copeland A."/>
            <person name="Barry K.W."/>
            <person name="Cichocki N."/>
            <person name="Veneault-Fourrey C."/>
            <person name="LaButti K."/>
            <person name="Lindquist E.A."/>
            <person name="Lipzen A."/>
            <person name="Lundell T."/>
            <person name="Morin E."/>
            <person name="Murat C."/>
            <person name="Riley R."/>
            <person name="Ohm R."/>
            <person name="Sun H."/>
            <person name="Tunlid A."/>
            <person name="Henrissat B."/>
            <person name="Grigoriev I.V."/>
            <person name="Hibbett D.S."/>
            <person name="Martin F."/>
        </authorList>
    </citation>
    <scope>NUCLEOTIDE SEQUENCE [LARGE SCALE GENOMIC DNA]</scope>
    <source>
        <strain evidence="1 2">SS14</strain>
    </source>
</reference>
<dbReference type="EMBL" id="KN837224">
    <property type="protein sequence ID" value="KIJ32655.1"/>
    <property type="molecule type" value="Genomic_DNA"/>
</dbReference>
<evidence type="ECO:0000313" key="2">
    <source>
        <dbReference type="Proteomes" id="UP000054279"/>
    </source>
</evidence>
<protein>
    <submittedName>
        <fullName evidence="1">Uncharacterized protein</fullName>
    </submittedName>
</protein>
<evidence type="ECO:0000313" key="1">
    <source>
        <dbReference type="EMBL" id="KIJ32655.1"/>
    </source>
</evidence>
<dbReference type="OrthoDB" id="2434196at2759"/>
<dbReference type="AlphaFoldDB" id="A0A0C9V575"/>
<keyword evidence="2" id="KW-1185">Reference proteome</keyword>
<name>A0A0C9V575_SPHS4</name>
<organism evidence="1 2">
    <name type="scientific">Sphaerobolus stellatus (strain SS14)</name>
    <dbReference type="NCBI Taxonomy" id="990650"/>
    <lineage>
        <taxon>Eukaryota</taxon>
        <taxon>Fungi</taxon>
        <taxon>Dikarya</taxon>
        <taxon>Basidiomycota</taxon>
        <taxon>Agaricomycotina</taxon>
        <taxon>Agaricomycetes</taxon>
        <taxon>Phallomycetidae</taxon>
        <taxon>Geastrales</taxon>
        <taxon>Sphaerobolaceae</taxon>
        <taxon>Sphaerobolus</taxon>
    </lineage>
</organism>